<dbReference type="Proteomes" id="UP000308600">
    <property type="component" value="Unassembled WGS sequence"/>
</dbReference>
<accession>A0ACD3ATG7</accession>
<proteinExistence type="predicted"/>
<protein>
    <submittedName>
        <fullName evidence="1">Uncharacterized protein</fullName>
    </submittedName>
</protein>
<keyword evidence="2" id="KW-1185">Reference proteome</keyword>
<gene>
    <name evidence="1" type="ORF">BDN72DRAFT_841523</name>
</gene>
<evidence type="ECO:0000313" key="1">
    <source>
        <dbReference type="EMBL" id="TFK68624.1"/>
    </source>
</evidence>
<reference evidence="1 2" key="1">
    <citation type="journal article" date="2019" name="Nat. Ecol. Evol.">
        <title>Megaphylogeny resolves global patterns of mushroom evolution.</title>
        <authorList>
            <person name="Varga T."/>
            <person name="Krizsan K."/>
            <person name="Foldi C."/>
            <person name="Dima B."/>
            <person name="Sanchez-Garcia M."/>
            <person name="Sanchez-Ramirez S."/>
            <person name="Szollosi G.J."/>
            <person name="Szarkandi J.G."/>
            <person name="Papp V."/>
            <person name="Albert L."/>
            <person name="Andreopoulos W."/>
            <person name="Angelini C."/>
            <person name="Antonin V."/>
            <person name="Barry K.W."/>
            <person name="Bougher N.L."/>
            <person name="Buchanan P."/>
            <person name="Buyck B."/>
            <person name="Bense V."/>
            <person name="Catcheside P."/>
            <person name="Chovatia M."/>
            <person name="Cooper J."/>
            <person name="Damon W."/>
            <person name="Desjardin D."/>
            <person name="Finy P."/>
            <person name="Geml J."/>
            <person name="Haridas S."/>
            <person name="Hughes K."/>
            <person name="Justo A."/>
            <person name="Karasinski D."/>
            <person name="Kautmanova I."/>
            <person name="Kiss B."/>
            <person name="Kocsube S."/>
            <person name="Kotiranta H."/>
            <person name="LaButti K.M."/>
            <person name="Lechner B.E."/>
            <person name="Liimatainen K."/>
            <person name="Lipzen A."/>
            <person name="Lukacs Z."/>
            <person name="Mihaltcheva S."/>
            <person name="Morgado L.N."/>
            <person name="Niskanen T."/>
            <person name="Noordeloos M.E."/>
            <person name="Ohm R.A."/>
            <person name="Ortiz-Santana B."/>
            <person name="Ovrebo C."/>
            <person name="Racz N."/>
            <person name="Riley R."/>
            <person name="Savchenko A."/>
            <person name="Shiryaev A."/>
            <person name="Soop K."/>
            <person name="Spirin V."/>
            <person name="Szebenyi C."/>
            <person name="Tomsovsky M."/>
            <person name="Tulloss R.E."/>
            <person name="Uehling J."/>
            <person name="Grigoriev I.V."/>
            <person name="Vagvolgyi C."/>
            <person name="Papp T."/>
            <person name="Martin F.M."/>
            <person name="Miettinen O."/>
            <person name="Hibbett D.S."/>
            <person name="Nagy L.G."/>
        </authorList>
    </citation>
    <scope>NUCLEOTIDE SEQUENCE [LARGE SCALE GENOMIC DNA]</scope>
    <source>
        <strain evidence="1 2">NL-1719</strain>
    </source>
</reference>
<sequence length="562" mass="63046">MSRTKRSFLGYTAHSEAAALTQDEIDREIEALYQRIQILRLTRNALAPINRLPPELLTRIFSLIQGGWSTESPVKKSLPRDFMKWSAVTHVSQYWRDVALECAGLWSTIPLRHEGYLDAALSHSKCSPLSLELGDIHDGQLPLVEKALRHLDRVRHLHIAPSRWSTYAVFLLAKPALSLESFSIGPHHSLGLPRDLFAGFAPQLKSLALSGCGFDWTNLVFSNLTTMTIIRPDSRVLPGTLVGILEAMPLLTEITLEDALSGALEPISQMKPHRLHELDRLVIRDVAFKAVLKLLSLITFSKTVHFHFTTSGDQEVGEEGFPKILRAYLDASDNAKDITIRSLIFGCGSTFCYDSWTSFYHENEDSILSLRFGGLGSYEHLSEDWLRASLMFPHHKVQSIRVLANIPEETWSAFLPSFPRLFHLRALGAGGRTFLNWFVHNLSSQDGERVTPHLDTPIPMSSSPSTAVLTEKQGSPPKSPSSLPPSPDVNPVLEYISLYDVNFKDMDFESMRAAFSRRRQKQEGRGKKLKLILSRCPSLSAPEVDAIRSAVTDVRWDGFLEE</sequence>
<evidence type="ECO:0000313" key="2">
    <source>
        <dbReference type="Proteomes" id="UP000308600"/>
    </source>
</evidence>
<name>A0ACD3ATG7_9AGAR</name>
<organism evidence="1 2">
    <name type="scientific">Pluteus cervinus</name>
    <dbReference type="NCBI Taxonomy" id="181527"/>
    <lineage>
        <taxon>Eukaryota</taxon>
        <taxon>Fungi</taxon>
        <taxon>Dikarya</taxon>
        <taxon>Basidiomycota</taxon>
        <taxon>Agaricomycotina</taxon>
        <taxon>Agaricomycetes</taxon>
        <taxon>Agaricomycetidae</taxon>
        <taxon>Agaricales</taxon>
        <taxon>Pluteineae</taxon>
        <taxon>Pluteaceae</taxon>
        <taxon>Pluteus</taxon>
    </lineage>
</organism>
<dbReference type="EMBL" id="ML208347">
    <property type="protein sequence ID" value="TFK68624.1"/>
    <property type="molecule type" value="Genomic_DNA"/>
</dbReference>